<comment type="caution">
    <text evidence="1">The sequence shown here is derived from an EMBL/GenBank/DDBJ whole genome shotgun (WGS) entry which is preliminary data.</text>
</comment>
<dbReference type="EMBL" id="BAAAQM010000003">
    <property type="protein sequence ID" value="GAA1955779.1"/>
    <property type="molecule type" value="Genomic_DNA"/>
</dbReference>
<protein>
    <submittedName>
        <fullName evidence="1">Uncharacterized protein</fullName>
    </submittedName>
</protein>
<reference evidence="1 2" key="1">
    <citation type="journal article" date="2019" name="Int. J. Syst. Evol. Microbiol.">
        <title>The Global Catalogue of Microorganisms (GCM) 10K type strain sequencing project: providing services to taxonomists for standard genome sequencing and annotation.</title>
        <authorList>
            <consortium name="The Broad Institute Genomics Platform"/>
            <consortium name="The Broad Institute Genome Sequencing Center for Infectious Disease"/>
            <person name="Wu L."/>
            <person name="Ma J."/>
        </authorList>
    </citation>
    <scope>NUCLEOTIDE SEQUENCE [LARGE SCALE GENOMIC DNA]</scope>
    <source>
        <strain evidence="1 2">JCM 16013</strain>
    </source>
</reference>
<dbReference type="Proteomes" id="UP001499854">
    <property type="component" value="Unassembled WGS sequence"/>
</dbReference>
<accession>A0ABN2QPF9</accession>
<sequence length="161" mass="17907">MGRVALYDAVTMDEVWTLMEAQSARSLVFDVEPLVAIWGTDTVTLDSGVVETLRRLGRVPGREVVLFSTNSARRPTVLPGLPDARVGYRSSAVKPLRTKEYRDLPRPGLVVGDQLATDGALAWRLGFDFVHYHPPRDWIPPGPRLMMALGELLRPLLFRAA</sequence>
<evidence type="ECO:0000313" key="1">
    <source>
        <dbReference type="EMBL" id="GAA1955779.1"/>
    </source>
</evidence>
<evidence type="ECO:0000313" key="2">
    <source>
        <dbReference type="Proteomes" id="UP001499854"/>
    </source>
</evidence>
<gene>
    <name evidence="1" type="ORF">GCM10009838_09370</name>
</gene>
<name>A0ABN2QPF9_9ACTN</name>
<organism evidence="1 2">
    <name type="scientific">Catenulispora subtropica</name>
    <dbReference type="NCBI Taxonomy" id="450798"/>
    <lineage>
        <taxon>Bacteria</taxon>
        <taxon>Bacillati</taxon>
        <taxon>Actinomycetota</taxon>
        <taxon>Actinomycetes</taxon>
        <taxon>Catenulisporales</taxon>
        <taxon>Catenulisporaceae</taxon>
        <taxon>Catenulispora</taxon>
    </lineage>
</organism>
<keyword evidence="2" id="KW-1185">Reference proteome</keyword>
<proteinExistence type="predicted"/>